<evidence type="ECO:0000256" key="6">
    <source>
        <dbReference type="SAM" id="MobiDB-lite"/>
    </source>
</evidence>
<sequence>MSSSVKNSNSVRRRSKSPGQMLQKPIRKLSDEELRANLIALGAKVGPVTATTRNIYEKQLQKRLQLNKSSGILNNSSNDLLTVCDRPKCPTPPRPTMVPRSSLSTSSYSCTPTSTKRYNDILERTPLTSYYRRARRRLDFRDNQEQLNILKMSGDSDSDDDHMESSRIVTANPTVMPGTQKPSSTLSTLNKYLKRWTSFICPRKYSRKSPSQSLHERYPYSFRQAAPTRNTIMGFDISRILLFFLMSLIGFLLIAYLATANSGALIHGGRIAYIAAKDTVFFLYTYAILPLLTVVVVCGVMVGIYMLQRYQTRKKAEDKRLIFDLIEKITDIIRDANEQGQIYVAEPHVRDMLLPPSKRMRNSPELRRWQEAVAFINLNESRVSTETRIINGVECSVWRWIPAKKNGWQGSAFDGSMRRSMLDQAPSHCLKLRGMFSSAKNYEAKYIDLKQALLQKIAPVQPLHVYMESDSKEGVMFARFASLTDCSSAFKSLHGTWFNGQLVWAKFLRDERYEQRFPNALRQ</sequence>
<feature type="compositionally biased region" description="Low complexity" evidence="6">
    <location>
        <begin position="1"/>
        <end position="10"/>
    </location>
</feature>
<dbReference type="PROSITE" id="PS50954">
    <property type="entry name" value="LEM"/>
    <property type="match status" value="1"/>
</dbReference>
<dbReference type="Proteomes" id="UP000276991">
    <property type="component" value="Unassembled WGS sequence"/>
</dbReference>
<accession>A0A498SJE1</accession>
<dbReference type="GO" id="GO:0005637">
    <property type="term" value="C:nuclear inner membrane"/>
    <property type="evidence" value="ECO:0007669"/>
    <property type="project" value="UniProtKB-SubCell"/>
</dbReference>
<dbReference type="STRING" id="6277.A0A498SJE1"/>
<evidence type="ECO:0000259" key="8">
    <source>
        <dbReference type="PROSITE" id="PS50954"/>
    </source>
</evidence>
<keyword evidence="10" id="KW-1185">Reference proteome</keyword>
<gene>
    <name evidence="9" type="ORF">NAV_LOCUS6666</name>
</gene>
<evidence type="ECO:0000256" key="7">
    <source>
        <dbReference type="SAM" id="Phobius"/>
    </source>
</evidence>
<evidence type="ECO:0000313" key="9">
    <source>
        <dbReference type="EMBL" id="VBB31875.1"/>
    </source>
</evidence>
<dbReference type="GO" id="GO:0031490">
    <property type="term" value="F:chromatin DNA binding"/>
    <property type="evidence" value="ECO:0007669"/>
    <property type="project" value="TreeGrafter"/>
</dbReference>
<proteinExistence type="predicted"/>
<dbReference type="GO" id="GO:0006998">
    <property type="term" value="P:nuclear envelope organization"/>
    <property type="evidence" value="ECO:0007669"/>
    <property type="project" value="TreeGrafter"/>
</dbReference>
<feature type="domain" description="LEM" evidence="8">
    <location>
        <begin position="23"/>
        <end position="67"/>
    </location>
</feature>
<dbReference type="OrthoDB" id="118234at2759"/>
<dbReference type="AlphaFoldDB" id="A0A498SJE1"/>
<feature type="region of interest" description="Disordered" evidence="6">
    <location>
        <begin position="84"/>
        <end position="110"/>
    </location>
</feature>
<keyword evidence="3 7" id="KW-1133">Transmembrane helix</keyword>
<evidence type="ECO:0000256" key="1">
    <source>
        <dbReference type="ARBA" id="ARBA00004473"/>
    </source>
</evidence>
<dbReference type="GO" id="GO:0030514">
    <property type="term" value="P:negative regulation of BMP signaling pathway"/>
    <property type="evidence" value="ECO:0007669"/>
    <property type="project" value="TreeGrafter"/>
</dbReference>
<feature type="transmembrane region" description="Helical" evidence="7">
    <location>
        <begin position="240"/>
        <end position="260"/>
    </location>
</feature>
<keyword evidence="5" id="KW-0539">Nucleus</keyword>
<dbReference type="FunFam" id="1.10.720.40:FF:000001">
    <property type="entry name" value="LEM domain containing 2, isoform CRA_a"/>
    <property type="match status" value="1"/>
</dbReference>
<dbReference type="InterPro" id="IPR003887">
    <property type="entry name" value="LEM_dom"/>
</dbReference>
<reference evidence="9 10" key="1">
    <citation type="submission" date="2018-08" db="EMBL/GenBank/DDBJ databases">
        <authorList>
            <person name="Laetsch R D."/>
            <person name="Stevens L."/>
            <person name="Kumar S."/>
            <person name="Blaxter L. M."/>
        </authorList>
    </citation>
    <scope>NUCLEOTIDE SEQUENCE [LARGE SCALE GENOMIC DNA]</scope>
</reference>
<comment type="subcellular location">
    <subcellularLocation>
        <location evidence="1">Nucleus inner membrane</location>
        <topology evidence="1">Multi-pass membrane protein</topology>
    </subcellularLocation>
</comment>
<dbReference type="PANTHER" id="PTHR13428">
    <property type="entry name" value="INNER NUCLEAR MEMBRANE PROTEIN MAN1 LEM DOMAIN CONTAINING PROTEIN"/>
    <property type="match status" value="1"/>
</dbReference>
<dbReference type="InterPro" id="IPR052277">
    <property type="entry name" value="INM_ESCRT-Associated"/>
</dbReference>
<keyword evidence="2 7" id="KW-0812">Transmembrane</keyword>
<dbReference type="InterPro" id="IPR012677">
    <property type="entry name" value="Nucleotide-bd_a/b_plait_sf"/>
</dbReference>
<dbReference type="EMBL" id="UPTC01001429">
    <property type="protein sequence ID" value="VBB31875.1"/>
    <property type="molecule type" value="Genomic_DNA"/>
</dbReference>
<keyword evidence="4 7" id="KW-0472">Membrane</keyword>
<dbReference type="Gene3D" id="1.10.10.1180">
    <property type="entry name" value="MAN1, winged-helix domain"/>
    <property type="match status" value="1"/>
</dbReference>
<protein>
    <recommendedName>
        <fullName evidence="8">LEM domain-containing protein</fullName>
    </recommendedName>
</protein>
<dbReference type="InterPro" id="IPR041885">
    <property type="entry name" value="MAN1_winged_helix_dom"/>
</dbReference>
<dbReference type="SMART" id="SM00540">
    <property type="entry name" value="LEM"/>
    <property type="match status" value="1"/>
</dbReference>
<evidence type="ECO:0000256" key="3">
    <source>
        <dbReference type="ARBA" id="ARBA00022989"/>
    </source>
</evidence>
<dbReference type="PANTHER" id="PTHR13428:SF12">
    <property type="entry name" value="INNER NUCLEAR MEMBRANE PROTEIN MAN1"/>
    <property type="match status" value="1"/>
</dbReference>
<dbReference type="SUPFAM" id="SSF63451">
    <property type="entry name" value="LEM domain"/>
    <property type="match status" value="1"/>
</dbReference>
<evidence type="ECO:0000256" key="5">
    <source>
        <dbReference type="ARBA" id="ARBA00023242"/>
    </source>
</evidence>
<feature type="transmembrane region" description="Helical" evidence="7">
    <location>
        <begin position="280"/>
        <end position="307"/>
    </location>
</feature>
<dbReference type="Gene3D" id="1.10.720.40">
    <property type="match status" value="1"/>
</dbReference>
<dbReference type="InterPro" id="IPR011015">
    <property type="entry name" value="LEM/LEM-like_dom_sf"/>
</dbReference>
<feature type="compositionally biased region" description="Low complexity" evidence="6">
    <location>
        <begin position="101"/>
        <end position="110"/>
    </location>
</feature>
<organism evidence="9 10">
    <name type="scientific">Acanthocheilonema viteae</name>
    <name type="common">Filarial nematode worm</name>
    <name type="synonym">Dipetalonema viteae</name>
    <dbReference type="NCBI Taxonomy" id="6277"/>
    <lineage>
        <taxon>Eukaryota</taxon>
        <taxon>Metazoa</taxon>
        <taxon>Ecdysozoa</taxon>
        <taxon>Nematoda</taxon>
        <taxon>Chromadorea</taxon>
        <taxon>Rhabditida</taxon>
        <taxon>Spirurina</taxon>
        <taxon>Spiruromorpha</taxon>
        <taxon>Filarioidea</taxon>
        <taxon>Onchocercidae</taxon>
        <taxon>Acanthocheilonema</taxon>
    </lineage>
</organism>
<dbReference type="Pfam" id="PF03020">
    <property type="entry name" value="LEM"/>
    <property type="match status" value="1"/>
</dbReference>
<dbReference type="CDD" id="cd12940">
    <property type="entry name" value="LEM_LAP2_LEMD1"/>
    <property type="match status" value="1"/>
</dbReference>
<dbReference type="Gene3D" id="3.30.70.330">
    <property type="match status" value="1"/>
</dbReference>
<evidence type="ECO:0000256" key="4">
    <source>
        <dbReference type="ARBA" id="ARBA00023136"/>
    </source>
</evidence>
<feature type="region of interest" description="Disordered" evidence="6">
    <location>
        <begin position="1"/>
        <end position="25"/>
    </location>
</feature>
<dbReference type="SUPFAM" id="SSF54928">
    <property type="entry name" value="RNA-binding domain, RBD"/>
    <property type="match status" value="1"/>
</dbReference>
<dbReference type="InterPro" id="IPR035979">
    <property type="entry name" value="RBD_domain_sf"/>
</dbReference>
<name>A0A498SJE1_ACAVI</name>
<evidence type="ECO:0000313" key="10">
    <source>
        <dbReference type="Proteomes" id="UP000276991"/>
    </source>
</evidence>
<evidence type="ECO:0000256" key="2">
    <source>
        <dbReference type="ARBA" id="ARBA00022692"/>
    </source>
</evidence>